<gene>
    <name evidence="1" type="ORF">N8E88_09715</name>
</gene>
<keyword evidence="2" id="KW-1185">Reference proteome</keyword>
<sequence>MDRAEATIKELRVELSNLRDDLAVIESSEVFAARAIGNQEVVSAIRHRIAELESILRLRHHCMHPGCKSWGSFGFDKRDGVEWYCSTHKGDADD</sequence>
<evidence type="ECO:0000313" key="1">
    <source>
        <dbReference type="EMBL" id="UXN59135.1"/>
    </source>
</evidence>
<dbReference type="EMBL" id="CP104972">
    <property type="protein sequence ID" value="UXN59135.1"/>
    <property type="molecule type" value="Genomic_DNA"/>
</dbReference>
<protein>
    <submittedName>
        <fullName evidence="1">Uncharacterized protein</fullName>
    </submittedName>
</protein>
<evidence type="ECO:0000313" key="2">
    <source>
        <dbReference type="Proteomes" id="UP001061991"/>
    </source>
</evidence>
<dbReference type="Proteomes" id="UP001061991">
    <property type="component" value="Plasmid p_unnamed1"/>
</dbReference>
<proteinExistence type="predicted"/>
<name>A0ACD4CZV4_9HYPH</name>
<accession>A0ACD4CZV4</accession>
<geneLocation type="plasmid" evidence="1 2">
    <name>p_unnamed1</name>
</geneLocation>
<reference evidence="1" key="1">
    <citation type="submission" date="2022-09" db="EMBL/GenBank/DDBJ databases">
        <title>Interaction between co-microsymbionts with complementary sets of symbiotic genes in legume-rhizobium systems.</title>
        <authorList>
            <person name="Safronova V."/>
            <person name="Sazanova A."/>
            <person name="Afonin A."/>
            <person name="Chirak E."/>
        </authorList>
    </citation>
    <scope>NUCLEOTIDE SEQUENCE</scope>
    <source>
        <strain evidence="1">A18/3m</strain>
    </source>
</reference>
<keyword evidence="1" id="KW-0614">Plasmid</keyword>
<organism evidence="1 2">
    <name type="scientific">Phyllobacterium zundukense</name>
    <dbReference type="NCBI Taxonomy" id="1867719"/>
    <lineage>
        <taxon>Bacteria</taxon>
        <taxon>Pseudomonadati</taxon>
        <taxon>Pseudomonadota</taxon>
        <taxon>Alphaproteobacteria</taxon>
        <taxon>Hyphomicrobiales</taxon>
        <taxon>Phyllobacteriaceae</taxon>
        <taxon>Phyllobacterium</taxon>
    </lineage>
</organism>